<name>A0A9N9R5N4_9NEOP</name>
<dbReference type="Pfam" id="PF12874">
    <property type="entry name" value="zf-met"/>
    <property type="match status" value="1"/>
</dbReference>
<feature type="domain" description="THAP-type" evidence="13">
    <location>
        <begin position="1"/>
        <end position="79"/>
    </location>
</feature>
<proteinExistence type="predicted"/>
<evidence type="ECO:0000256" key="3">
    <source>
        <dbReference type="ARBA" id="ARBA00022737"/>
    </source>
</evidence>
<feature type="compositionally biased region" description="Polar residues" evidence="11">
    <location>
        <begin position="820"/>
        <end position="837"/>
    </location>
</feature>
<evidence type="ECO:0000256" key="7">
    <source>
        <dbReference type="ARBA" id="ARBA00023242"/>
    </source>
</evidence>
<protein>
    <submittedName>
        <fullName evidence="15">Uncharacterized protein</fullName>
    </submittedName>
</protein>
<accession>A0A9N9R5N4</accession>
<feature type="region of interest" description="Disordered" evidence="11">
    <location>
        <begin position="312"/>
        <end position="343"/>
    </location>
</feature>
<keyword evidence="7" id="KW-0539">Nucleus</keyword>
<evidence type="ECO:0000256" key="9">
    <source>
        <dbReference type="PROSITE-ProRule" id="PRU00309"/>
    </source>
</evidence>
<evidence type="ECO:0000259" key="12">
    <source>
        <dbReference type="PROSITE" id="PS50157"/>
    </source>
</evidence>
<dbReference type="SUPFAM" id="SSF57716">
    <property type="entry name" value="Glucocorticoid receptor-like (DNA-binding domain)"/>
    <property type="match status" value="2"/>
</dbReference>
<dbReference type="EMBL" id="OU893354">
    <property type="protein sequence ID" value="CAG9790636.1"/>
    <property type="molecule type" value="Genomic_DNA"/>
</dbReference>
<evidence type="ECO:0000256" key="5">
    <source>
        <dbReference type="ARBA" id="ARBA00022833"/>
    </source>
</evidence>
<dbReference type="SMART" id="SM00355">
    <property type="entry name" value="ZnF_C2H2"/>
    <property type="match status" value="11"/>
</dbReference>
<feature type="binding site" evidence="10">
    <location>
        <position position="124"/>
    </location>
    <ligand>
        <name>Zn(2+)</name>
        <dbReference type="ChEBI" id="CHEBI:29105"/>
    </ligand>
</feature>
<dbReference type="SUPFAM" id="SSF57667">
    <property type="entry name" value="beta-beta-alpha zinc fingers"/>
    <property type="match status" value="4"/>
</dbReference>
<feature type="region of interest" description="Disordered" evidence="11">
    <location>
        <begin position="259"/>
        <end position="286"/>
    </location>
</feature>
<evidence type="ECO:0000313" key="16">
    <source>
        <dbReference type="Proteomes" id="UP001153714"/>
    </source>
</evidence>
<feature type="region of interest" description="Disordered" evidence="11">
    <location>
        <begin position="213"/>
        <end position="233"/>
    </location>
</feature>
<keyword evidence="16" id="KW-1185">Reference proteome</keyword>
<gene>
    <name evidence="15" type="ORF">DIATSA_LOCUS8299</name>
</gene>
<reference evidence="15" key="2">
    <citation type="submission" date="2022-10" db="EMBL/GenBank/DDBJ databases">
        <authorList>
            <consortium name="ENA_rothamsted_submissions"/>
            <consortium name="culmorum"/>
            <person name="King R."/>
        </authorList>
    </citation>
    <scope>NUCLEOTIDE SEQUENCE</scope>
</reference>
<dbReference type="PROSITE" id="PS00028">
    <property type="entry name" value="ZINC_FINGER_C2H2_1"/>
    <property type="match status" value="8"/>
</dbReference>
<dbReference type="PROSITE" id="PS50157">
    <property type="entry name" value="ZINC_FINGER_C2H2_2"/>
    <property type="match status" value="8"/>
</dbReference>
<keyword evidence="6 9" id="KW-0238">DNA-binding</keyword>
<dbReference type="Gene3D" id="3.30.160.60">
    <property type="entry name" value="Classic Zinc Finger"/>
    <property type="match status" value="7"/>
</dbReference>
<evidence type="ECO:0000256" key="6">
    <source>
        <dbReference type="ARBA" id="ARBA00023125"/>
    </source>
</evidence>
<dbReference type="Gene3D" id="6.20.210.20">
    <property type="entry name" value="THAP domain"/>
    <property type="match status" value="1"/>
</dbReference>
<feature type="region of interest" description="Disordered" evidence="11">
    <location>
        <begin position="796"/>
        <end position="844"/>
    </location>
</feature>
<evidence type="ECO:0000256" key="4">
    <source>
        <dbReference type="ARBA" id="ARBA00022771"/>
    </source>
</evidence>
<evidence type="ECO:0000256" key="10">
    <source>
        <dbReference type="PROSITE-ProRule" id="PRU01263"/>
    </source>
</evidence>
<dbReference type="SMART" id="SM00980">
    <property type="entry name" value="THAP"/>
    <property type="match status" value="1"/>
</dbReference>
<dbReference type="Proteomes" id="UP001153714">
    <property type="component" value="Chromosome 23"/>
</dbReference>
<feature type="domain" description="C2H2-type" evidence="12">
    <location>
        <begin position="780"/>
        <end position="803"/>
    </location>
</feature>
<dbReference type="SMART" id="SM00868">
    <property type="entry name" value="zf-AD"/>
    <property type="match status" value="1"/>
</dbReference>
<evidence type="ECO:0000259" key="14">
    <source>
        <dbReference type="PROSITE" id="PS51915"/>
    </source>
</evidence>
<dbReference type="GO" id="GO:0000981">
    <property type="term" value="F:DNA-binding transcription factor activity, RNA polymerase II-specific"/>
    <property type="evidence" value="ECO:0007669"/>
    <property type="project" value="TreeGrafter"/>
</dbReference>
<keyword evidence="4 8" id="KW-0863">Zinc-finger</keyword>
<feature type="domain" description="ZAD" evidence="14">
    <location>
        <begin position="81"/>
        <end position="151"/>
    </location>
</feature>
<feature type="domain" description="C2H2-type" evidence="12">
    <location>
        <begin position="539"/>
        <end position="567"/>
    </location>
</feature>
<feature type="region of interest" description="Disordered" evidence="11">
    <location>
        <begin position="382"/>
        <end position="413"/>
    </location>
</feature>
<dbReference type="Pfam" id="PF00096">
    <property type="entry name" value="zf-C2H2"/>
    <property type="match status" value="3"/>
</dbReference>
<dbReference type="SMART" id="SM00692">
    <property type="entry name" value="DM3"/>
    <property type="match status" value="1"/>
</dbReference>
<dbReference type="PROSITE" id="PS51915">
    <property type="entry name" value="ZAD"/>
    <property type="match status" value="1"/>
</dbReference>
<keyword evidence="5 10" id="KW-0862">Zinc</keyword>
<dbReference type="PROSITE" id="PS50950">
    <property type="entry name" value="ZF_THAP"/>
    <property type="match status" value="1"/>
</dbReference>
<dbReference type="InterPro" id="IPR036236">
    <property type="entry name" value="Znf_C2H2_sf"/>
</dbReference>
<dbReference type="GO" id="GO:0005634">
    <property type="term" value="C:nucleus"/>
    <property type="evidence" value="ECO:0007669"/>
    <property type="project" value="UniProtKB-SubCell"/>
</dbReference>
<dbReference type="PANTHER" id="PTHR24394:SF29">
    <property type="entry name" value="MYONEURIN"/>
    <property type="match status" value="1"/>
</dbReference>
<feature type="compositionally biased region" description="Basic and acidic residues" evidence="11">
    <location>
        <begin position="403"/>
        <end position="413"/>
    </location>
</feature>
<feature type="compositionally biased region" description="Basic residues" evidence="11">
    <location>
        <begin position="798"/>
        <end position="816"/>
    </location>
</feature>
<evidence type="ECO:0000256" key="1">
    <source>
        <dbReference type="ARBA" id="ARBA00004123"/>
    </source>
</evidence>
<feature type="compositionally biased region" description="Acidic residues" evidence="11">
    <location>
        <begin position="318"/>
        <end position="336"/>
    </location>
</feature>
<feature type="domain" description="C2H2-type" evidence="12">
    <location>
        <begin position="566"/>
        <end position="594"/>
    </location>
</feature>
<feature type="binding site" evidence="10">
    <location>
        <position position="83"/>
    </location>
    <ligand>
        <name>Zn(2+)</name>
        <dbReference type="ChEBI" id="CHEBI:29105"/>
    </ligand>
</feature>
<feature type="domain" description="C2H2-type" evidence="12">
    <location>
        <begin position="485"/>
        <end position="513"/>
    </location>
</feature>
<evidence type="ECO:0000256" key="2">
    <source>
        <dbReference type="ARBA" id="ARBA00022723"/>
    </source>
</evidence>
<comment type="subcellular location">
    <subcellularLocation>
        <location evidence="1">Nucleus</location>
    </subcellularLocation>
</comment>
<feature type="binding site" evidence="10">
    <location>
        <position position="127"/>
    </location>
    <ligand>
        <name>Zn(2+)</name>
        <dbReference type="ChEBI" id="CHEBI:29105"/>
    </ligand>
</feature>
<dbReference type="InterPro" id="IPR038441">
    <property type="entry name" value="THAP_Znf_sf"/>
</dbReference>
<keyword evidence="3" id="KW-0677">Repeat</keyword>
<evidence type="ECO:0000259" key="13">
    <source>
        <dbReference type="PROSITE" id="PS50950"/>
    </source>
</evidence>
<keyword evidence="2 10" id="KW-0479">Metal-binding</keyword>
<feature type="binding site" evidence="10">
    <location>
        <position position="86"/>
    </location>
    <ligand>
        <name>Zn(2+)</name>
        <dbReference type="ChEBI" id="CHEBI:29105"/>
    </ligand>
</feature>
<feature type="domain" description="C2H2-type" evidence="12">
    <location>
        <begin position="456"/>
        <end position="479"/>
    </location>
</feature>
<dbReference type="InterPro" id="IPR006612">
    <property type="entry name" value="THAP_Znf"/>
</dbReference>
<dbReference type="GO" id="GO:0008270">
    <property type="term" value="F:zinc ion binding"/>
    <property type="evidence" value="ECO:0007669"/>
    <property type="project" value="UniProtKB-UniRule"/>
</dbReference>
<reference evidence="15" key="1">
    <citation type="submission" date="2021-12" db="EMBL/GenBank/DDBJ databases">
        <authorList>
            <person name="King R."/>
        </authorList>
    </citation>
    <scope>NUCLEOTIDE SEQUENCE</scope>
</reference>
<feature type="domain" description="C2H2-type" evidence="12">
    <location>
        <begin position="695"/>
        <end position="722"/>
    </location>
</feature>
<dbReference type="Pfam" id="PF07776">
    <property type="entry name" value="zf-AD"/>
    <property type="match status" value="1"/>
</dbReference>
<feature type="domain" description="C2H2-type" evidence="12">
    <location>
        <begin position="752"/>
        <end position="779"/>
    </location>
</feature>
<dbReference type="InterPro" id="IPR012934">
    <property type="entry name" value="Znf_AD"/>
</dbReference>
<dbReference type="AlphaFoldDB" id="A0A9N9R5N4"/>
<evidence type="ECO:0000256" key="8">
    <source>
        <dbReference type="PROSITE-ProRule" id="PRU00042"/>
    </source>
</evidence>
<dbReference type="PANTHER" id="PTHR24394">
    <property type="entry name" value="ZINC FINGER PROTEIN"/>
    <property type="match status" value="1"/>
</dbReference>
<dbReference type="OrthoDB" id="654211at2759"/>
<sequence length="844" mass="98541">MVKKCCVYACPSESYGGCNISFHSLPKNEDMRRKWLSIVHVKQKITKNSVVCSRHFQPSSFYIGNSRRLLKSDAIPSISPAACRICLVMDIKLISMSKYKLEQAYEQLTGVSLLAEKRLPNELCAECAQRLINFSRFRHKSLRANSLMVELLNEYNELTKSIIQSINRENNQLISNLTTETIIDHYDLYIEEVDDEDVDLNTTMNIEDEEINDVNDDDHSSVDSLPLEETKESEEYIRHEMGEENNEDEEEINNDMISNKYNESDDKDDDCSADDNLPLEETREESDEYIRYEMVEENNAYEEEINNDMISNKYNESDDKDDDCSTDDNLPLEEESLETREESEEYFRYEMVEENSEDEEVINDDMISNKYDEFDDKHDYSSDNSLTLEETKKGKQNMRKVRVKSDKHGETKVDGQKKTFGDEYLKIFNVTDLTLREQLADIENRKKSLNYKNSPFKCAKCYKGFSNAITYNAHMIRHTTACGEYSCSICKIHFKSRYMLKNHNLRNHTQRLSCKQCSYVTTYRESAKLHSEWHNGMKYKCPYCGEVFYKKSSYMGHVRIKHPSDFVCVLCGYSFVSEKGITVHKNLKHRLNNKPIPEDGPVCEICDLRFLDAEAFERHLSVSARHEGVDGKERNEPSLRRLGRWKRTKRKNDEGPITCEQCGVQLKTWRDYHIHFRKKHPEKNRTKYTSVKSLSMCEVCGKIFYSDALLNDHKWVHEGKRNFKCDICDKSFLTKQSMLMHKRAHSAEKSVYECQLCGKQIGNYSNMQRHMLIHTGLKPWKCEFCGKAFKQPSEKRAHTAHVHLKKPWPKRIRGKRRTDGQQVTVNQQPVSPSTADLDTSDVEL</sequence>
<organism evidence="15 16">
    <name type="scientific">Diatraea saccharalis</name>
    <name type="common">sugarcane borer</name>
    <dbReference type="NCBI Taxonomy" id="40085"/>
    <lineage>
        <taxon>Eukaryota</taxon>
        <taxon>Metazoa</taxon>
        <taxon>Ecdysozoa</taxon>
        <taxon>Arthropoda</taxon>
        <taxon>Hexapoda</taxon>
        <taxon>Insecta</taxon>
        <taxon>Pterygota</taxon>
        <taxon>Neoptera</taxon>
        <taxon>Endopterygota</taxon>
        <taxon>Lepidoptera</taxon>
        <taxon>Glossata</taxon>
        <taxon>Ditrysia</taxon>
        <taxon>Pyraloidea</taxon>
        <taxon>Crambidae</taxon>
        <taxon>Crambinae</taxon>
        <taxon>Diatraea</taxon>
    </lineage>
</organism>
<evidence type="ECO:0000256" key="11">
    <source>
        <dbReference type="SAM" id="MobiDB-lite"/>
    </source>
</evidence>
<dbReference type="Pfam" id="PF05485">
    <property type="entry name" value="THAP"/>
    <property type="match status" value="1"/>
</dbReference>
<dbReference type="GO" id="GO:0003677">
    <property type="term" value="F:DNA binding"/>
    <property type="evidence" value="ECO:0007669"/>
    <property type="project" value="UniProtKB-UniRule"/>
</dbReference>
<evidence type="ECO:0000313" key="15">
    <source>
        <dbReference type="EMBL" id="CAG9790636.1"/>
    </source>
</evidence>
<dbReference type="InterPro" id="IPR013087">
    <property type="entry name" value="Znf_C2H2_type"/>
</dbReference>
<feature type="domain" description="C2H2-type" evidence="12">
    <location>
        <begin position="723"/>
        <end position="750"/>
    </location>
</feature>
<dbReference type="Pfam" id="PF13894">
    <property type="entry name" value="zf-C2H2_4"/>
    <property type="match status" value="1"/>
</dbReference>